<feature type="domain" description="Gal80p-like C-terminal" evidence="2">
    <location>
        <begin position="136"/>
        <end position="283"/>
    </location>
</feature>
<accession>A0A2T2N112</accession>
<evidence type="ECO:0000313" key="4">
    <source>
        <dbReference type="Proteomes" id="UP000240883"/>
    </source>
</evidence>
<dbReference type="PANTHER" id="PTHR43708">
    <property type="entry name" value="CONSERVED EXPRESSED OXIDOREDUCTASE (EUROFUNG)"/>
    <property type="match status" value="1"/>
</dbReference>
<dbReference type="AlphaFoldDB" id="A0A2T2N112"/>
<dbReference type="Gene3D" id="3.30.360.10">
    <property type="entry name" value="Dihydrodipicolinate Reductase, domain 2"/>
    <property type="match status" value="1"/>
</dbReference>
<evidence type="ECO:0000259" key="2">
    <source>
        <dbReference type="Pfam" id="PF22685"/>
    </source>
</evidence>
<organism evidence="3 4">
    <name type="scientific">Corynespora cassiicola Philippines</name>
    <dbReference type="NCBI Taxonomy" id="1448308"/>
    <lineage>
        <taxon>Eukaryota</taxon>
        <taxon>Fungi</taxon>
        <taxon>Dikarya</taxon>
        <taxon>Ascomycota</taxon>
        <taxon>Pezizomycotina</taxon>
        <taxon>Dothideomycetes</taxon>
        <taxon>Pleosporomycetidae</taxon>
        <taxon>Pleosporales</taxon>
        <taxon>Corynesporascaceae</taxon>
        <taxon>Corynespora</taxon>
    </lineage>
</organism>
<name>A0A2T2N112_CORCC</name>
<dbReference type="SUPFAM" id="SSF51735">
    <property type="entry name" value="NAD(P)-binding Rossmann-fold domains"/>
    <property type="match status" value="1"/>
</dbReference>
<proteinExistence type="predicted"/>
<reference evidence="3 4" key="1">
    <citation type="journal article" date="2018" name="Front. Microbiol.">
        <title>Genome-Wide Analysis of Corynespora cassiicola Leaf Fall Disease Putative Effectors.</title>
        <authorList>
            <person name="Lopez D."/>
            <person name="Ribeiro S."/>
            <person name="Label P."/>
            <person name="Fumanal B."/>
            <person name="Venisse J.S."/>
            <person name="Kohler A."/>
            <person name="de Oliveira R.R."/>
            <person name="Labutti K."/>
            <person name="Lipzen A."/>
            <person name="Lail K."/>
            <person name="Bauer D."/>
            <person name="Ohm R.A."/>
            <person name="Barry K.W."/>
            <person name="Spatafora J."/>
            <person name="Grigoriev I.V."/>
            <person name="Martin F.M."/>
            <person name="Pujade-Renaud V."/>
        </authorList>
    </citation>
    <scope>NUCLEOTIDE SEQUENCE [LARGE SCALE GENOMIC DNA]</scope>
    <source>
        <strain evidence="3 4">Philippines</strain>
    </source>
</reference>
<evidence type="ECO:0000313" key="3">
    <source>
        <dbReference type="EMBL" id="PSN59125.1"/>
    </source>
</evidence>
<dbReference type="EMBL" id="KZ678164">
    <property type="protein sequence ID" value="PSN59125.1"/>
    <property type="molecule type" value="Genomic_DNA"/>
</dbReference>
<dbReference type="InterPro" id="IPR051317">
    <property type="entry name" value="Gfo/Idh/MocA_oxidoreduct"/>
</dbReference>
<keyword evidence="4" id="KW-1185">Reference proteome</keyword>
<dbReference type="InterPro" id="IPR036291">
    <property type="entry name" value="NAD(P)-bd_dom_sf"/>
</dbReference>
<dbReference type="InterPro" id="IPR055080">
    <property type="entry name" value="Gal80p-like_C"/>
</dbReference>
<dbReference type="Proteomes" id="UP000240883">
    <property type="component" value="Unassembled WGS sequence"/>
</dbReference>
<dbReference type="PANTHER" id="PTHR43708:SF1">
    <property type="entry name" value="GALACTOSE_LACTOSE METABOLISM REGULATORY PROTEIN GAL80"/>
    <property type="match status" value="1"/>
</dbReference>
<dbReference type="OrthoDB" id="64915at2759"/>
<dbReference type="SUPFAM" id="SSF55347">
    <property type="entry name" value="Glyceraldehyde-3-phosphate dehydrogenase-like, C-terminal domain"/>
    <property type="match status" value="1"/>
</dbReference>
<dbReference type="Pfam" id="PF22685">
    <property type="entry name" value="Gal80p_C-like"/>
    <property type="match status" value="1"/>
</dbReference>
<protein>
    <submittedName>
        <fullName evidence="3">NAD-binding Rossmann fold oxidoreductase family protein</fullName>
    </submittedName>
</protein>
<gene>
    <name evidence="3" type="ORF">BS50DRAFT_626872</name>
</gene>
<dbReference type="Gene3D" id="3.40.50.720">
    <property type="entry name" value="NAD(P)-binding Rossmann-like Domain"/>
    <property type="match status" value="1"/>
</dbReference>
<feature type="domain" description="Gfo/Idh/MocA-like oxidoreductase N-terminal" evidence="1">
    <location>
        <begin position="6"/>
        <end position="129"/>
    </location>
</feature>
<sequence length="381" mass="40910">MCEPKRIGLIGLSAKGSWASRSHLGYLQNSRLYTISALRNSSKAAAEASAKAYSLENITAHDNPSAIASDPNVDIVAVSVNVLEHYNLIRPALEAGKIVFSEWPLARNLAEAEELTHLAKEKGVRTMVGLQARQDPSILKTKAMVASGKLGRIIGSTMYGHAILFGSLITENFRVGLPIENGVNLVTVPFGHAVDALCFVLGELKDISATVANNNPEVTLLGADLKPSGEPVAKTSHDYISMTGTLVEGNGIVNVTYAPGLSRTNRDFVWEINGTEGSLLLEGGAMGGHIQMYQPTIKLATYDPEAALYGVEGGASQKLEEVQIDKAPDFSYNTGKAWEALAGIGLDEGQSVTIFEDALVRHRMIDAIYRSARQGTRENYL</sequence>
<dbReference type="GO" id="GO:0000166">
    <property type="term" value="F:nucleotide binding"/>
    <property type="evidence" value="ECO:0007669"/>
    <property type="project" value="InterPro"/>
</dbReference>
<evidence type="ECO:0000259" key="1">
    <source>
        <dbReference type="Pfam" id="PF01408"/>
    </source>
</evidence>
<dbReference type="InterPro" id="IPR000683">
    <property type="entry name" value="Gfo/Idh/MocA-like_OxRdtase_N"/>
</dbReference>
<dbReference type="Pfam" id="PF01408">
    <property type="entry name" value="GFO_IDH_MocA"/>
    <property type="match status" value="1"/>
</dbReference>
<dbReference type="STRING" id="1448308.A0A2T2N112"/>